<dbReference type="PRINTS" id="PR00332">
    <property type="entry name" value="HISTRIAD"/>
</dbReference>
<dbReference type="Gene3D" id="3.30.428.10">
    <property type="entry name" value="HIT-like"/>
    <property type="match status" value="1"/>
</dbReference>
<dbReference type="Proteomes" id="UP001447188">
    <property type="component" value="Unassembled WGS sequence"/>
</dbReference>
<dbReference type="InterPro" id="IPR011146">
    <property type="entry name" value="HIT-like"/>
</dbReference>
<protein>
    <recommendedName>
        <fullName evidence="2">HIT domain-containing protein</fullName>
    </recommendedName>
</protein>
<dbReference type="Pfam" id="PF01230">
    <property type="entry name" value="HIT"/>
    <property type="match status" value="1"/>
</dbReference>
<comment type="caution">
    <text evidence="3">The sequence shown here is derived from an EMBL/GenBank/DDBJ whole genome shotgun (WGS) entry which is preliminary data.</text>
</comment>
<feature type="domain" description="HIT" evidence="2">
    <location>
        <begin position="42"/>
        <end position="156"/>
    </location>
</feature>
<feature type="short sequence motif" description="Histidine triad motif" evidence="1">
    <location>
        <begin position="141"/>
        <end position="145"/>
    </location>
</feature>
<sequence>MPGLEPDNISPLVLKETSLPLGNYSESCAFCTIAHAFPPSPNLSSPTPSPNGDPVIFPQAHIIVSTDGVLAFLDIQPLTRGHVLVCPRSHVERVTDMTPTESCRVGAWLPIIARAVMKTAGVMDFNVVQNNGIHAAQVVPHVHYHIIPRPSNEEREQLIHKQGARWLISKYGDGVRTDLDDEEGAVVAGEIRGNIFSELQEMERDGNGRIERKLLSSL</sequence>
<organism evidence="3 4">
    <name type="scientific">Discina gigas</name>
    <dbReference type="NCBI Taxonomy" id="1032678"/>
    <lineage>
        <taxon>Eukaryota</taxon>
        <taxon>Fungi</taxon>
        <taxon>Dikarya</taxon>
        <taxon>Ascomycota</taxon>
        <taxon>Pezizomycotina</taxon>
        <taxon>Pezizomycetes</taxon>
        <taxon>Pezizales</taxon>
        <taxon>Discinaceae</taxon>
        <taxon>Discina</taxon>
    </lineage>
</organism>
<gene>
    <name evidence="3" type="ORF">Q9L58_003563</name>
</gene>
<dbReference type="InterPro" id="IPR001310">
    <property type="entry name" value="Histidine_triad_HIT"/>
</dbReference>
<proteinExistence type="predicted"/>
<dbReference type="PANTHER" id="PTHR46648">
    <property type="entry name" value="HIT FAMILY PROTEIN 1"/>
    <property type="match status" value="1"/>
</dbReference>
<dbReference type="SUPFAM" id="SSF54197">
    <property type="entry name" value="HIT-like"/>
    <property type="match status" value="1"/>
</dbReference>
<evidence type="ECO:0000313" key="3">
    <source>
        <dbReference type="EMBL" id="KAL0637506.1"/>
    </source>
</evidence>
<dbReference type="EMBL" id="JBBBZM010000034">
    <property type="protein sequence ID" value="KAL0637506.1"/>
    <property type="molecule type" value="Genomic_DNA"/>
</dbReference>
<reference evidence="3 4" key="1">
    <citation type="submission" date="2024-02" db="EMBL/GenBank/DDBJ databases">
        <title>Discinaceae phylogenomics.</title>
        <authorList>
            <person name="Dirks A.C."/>
            <person name="James T.Y."/>
        </authorList>
    </citation>
    <scope>NUCLEOTIDE SEQUENCE [LARGE SCALE GENOMIC DNA]</scope>
    <source>
        <strain evidence="3 4">ACD0624</strain>
    </source>
</reference>
<dbReference type="InterPro" id="IPR036265">
    <property type="entry name" value="HIT-like_sf"/>
</dbReference>
<evidence type="ECO:0000259" key="2">
    <source>
        <dbReference type="PROSITE" id="PS51084"/>
    </source>
</evidence>
<evidence type="ECO:0000313" key="4">
    <source>
        <dbReference type="Proteomes" id="UP001447188"/>
    </source>
</evidence>
<dbReference type="PROSITE" id="PS51084">
    <property type="entry name" value="HIT_2"/>
    <property type="match status" value="1"/>
</dbReference>
<name>A0ABR3GNL1_9PEZI</name>
<evidence type="ECO:0000256" key="1">
    <source>
        <dbReference type="PROSITE-ProRule" id="PRU00464"/>
    </source>
</evidence>
<accession>A0ABR3GNL1</accession>
<keyword evidence="4" id="KW-1185">Reference proteome</keyword>
<dbReference type="PANTHER" id="PTHR46648:SF2">
    <property type="entry name" value="HIT DOMAIN-CONTAINING PROTEIN"/>
    <property type="match status" value="1"/>
</dbReference>